<dbReference type="InterPro" id="IPR007569">
    <property type="entry name" value="DUF559"/>
</dbReference>
<feature type="domain" description="DUF559" evidence="1">
    <location>
        <begin position="12"/>
        <end position="115"/>
    </location>
</feature>
<proteinExistence type="predicted"/>
<reference evidence="2 3" key="1">
    <citation type="submission" date="2019-06" db="EMBL/GenBank/DDBJ databases">
        <title>Complete genome sequence of Antarcticibacterium flavum KCTC 52984T from an Antarctic marine sediment.</title>
        <authorList>
            <person name="Lee Y.M."/>
            <person name="Shin S.C."/>
        </authorList>
    </citation>
    <scope>NUCLEOTIDE SEQUENCE [LARGE SCALE GENOMIC DNA]</scope>
    <source>
        <strain evidence="2 3">KCTC 52984</strain>
    </source>
</reference>
<dbReference type="InterPro" id="IPR047216">
    <property type="entry name" value="Endonuclease_DUF559_bact"/>
</dbReference>
<keyword evidence="2" id="KW-0378">Hydrolase</keyword>
<evidence type="ECO:0000313" key="2">
    <source>
        <dbReference type="EMBL" id="QCY71392.1"/>
    </source>
</evidence>
<keyword evidence="2" id="KW-0255">Endonuclease</keyword>
<dbReference type="CDD" id="cd01038">
    <property type="entry name" value="Endonuclease_DUF559"/>
    <property type="match status" value="1"/>
</dbReference>
<accession>A0A5B7X9C0</accession>
<evidence type="ECO:0000313" key="3">
    <source>
        <dbReference type="Proteomes" id="UP000309016"/>
    </source>
</evidence>
<dbReference type="PANTHER" id="PTHR38590:SF1">
    <property type="entry name" value="BLL0828 PROTEIN"/>
    <property type="match status" value="1"/>
</dbReference>
<dbReference type="EMBL" id="CP040812">
    <property type="protein sequence ID" value="QCY71392.1"/>
    <property type="molecule type" value="Genomic_DNA"/>
</dbReference>
<sequence length="121" mass="14459">MHKGAPSENFRLAEILRQKMTVPESLLWERIKDNQLGKKFRRQHPIHFFIADFYCHHSKLIIEIDGDYHNNEEQKQQDSERSEILKFQDLEIIRFTNLEILNDLEAVIDIIKRKLISSANE</sequence>
<dbReference type="Gene3D" id="3.40.960.10">
    <property type="entry name" value="VSR Endonuclease"/>
    <property type="match status" value="1"/>
</dbReference>
<dbReference type="GO" id="GO:0004519">
    <property type="term" value="F:endonuclease activity"/>
    <property type="evidence" value="ECO:0007669"/>
    <property type="project" value="UniProtKB-KW"/>
</dbReference>
<gene>
    <name evidence="2" type="ORF">FHG64_07680</name>
</gene>
<evidence type="ECO:0000259" key="1">
    <source>
        <dbReference type="Pfam" id="PF04480"/>
    </source>
</evidence>
<dbReference type="InterPro" id="IPR011335">
    <property type="entry name" value="Restrct_endonuc-II-like"/>
</dbReference>
<dbReference type="AlphaFoldDB" id="A0A5B7X9C0"/>
<protein>
    <submittedName>
        <fullName evidence="2">Endonuclease domain-containing protein</fullName>
    </submittedName>
</protein>
<keyword evidence="3" id="KW-1185">Reference proteome</keyword>
<dbReference type="KEGG" id="afla:FHG64_07680"/>
<dbReference type="Pfam" id="PF04480">
    <property type="entry name" value="DUF559"/>
    <property type="match status" value="1"/>
</dbReference>
<dbReference type="OrthoDB" id="9798754at2"/>
<dbReference type="Proteomes" id="UP000309016">
    <property type="component" value="Chromosome"/>
</dbReference>
<keyword evidence="2" id="KW-0540">Nuclease</keyword>
<name>A0A5B7X9C0_9FLAO</name>
<dbReference type="SUPFAM" id="SSF52980">
    <property type="entry name" value="Restriction endonuclease-like"/>
    <property type="match status" value="1"/>
</dbReference>
<organism evidence="2 3">
    <name type="scientific">Antarcticibacterium flavum</name>
    <dbReference type="NCBI Taxonomy" id="2058175"/>
    <lineage>
        <taxon>Bacteria</taxon>
        <taxon>Pseudomonadati</taxon>
        <taxon>Bacteroidota</taxon>
        <taxon>Flavobacteriia</taxon>
        <taxon>Flavobacteriales</taxon>
        <taxon>Flavobacteriaceae</taxon>
        <taxon>Antarcticibacterium</taxon>
    </lineage>
</organism>
<dbReference type="PANTHER" id="PTHR38590">
    <property type="entry name" value="BLL0828 PROTEIN"/>
    <property type="match status" value="1"/>
</dbReference>